<evidence type="ECO:0000256" key="1">
    <source>
        <dbReference type="SAM" id="MobiDB-lite"/>
    </source>
</evidence>
<comment type="caution">
    <text evidence="2">The sequence shown here is derived from an EMBL/GenBank/DDBJ whole genome shotgun (WGS) entry which is preliminary data.</text>
</comment>
<evidence type="ECO:0000313" key="2">
    <source>
        <dbReference type="EMBL" id="POM60539.1"/>
    </source>
</evidence>
<sequence length="102" mass="10512">MSPTIRKSGEYFPRRNGSNFPDSTIVDSNDDQDLKHSRPPSPTKSDDLLSDTGTLPQASSLGDDGGKRNGGAAQLNSGSSSGASSDYSSGNSSEAIATDTQS</sequence>
<dbReference type="Proteomes" id="UP000237271">
    <property type="component" value="Unassembled WGS sequence"/>
</dbReference>
<keyword evidence="3" id="KW-1185">Reference proteome</keyword>
<feature type="compositionally biased region" description="Low complexity" evidence="1">
    <location>
        <begin position="70"/>
        <end position="93"/>
    </location>
</feature>
<proteinExistence type="predicted"/>
<protein>
    <submittedName>
        <fullName evidence="2">Uncharacterized protein</fullName>
    </submittedName>
</protein>
<feature type="compositionally biased region" description="Polar residues" evidence="1">
    <location>
        <begin position="16"/>
        <end position="27"/>
    </location>
</feature>
<dbReference type="AlphaFoldDB" id="A0A2P4X4S5"/>
<accession>A0A2P4X4S5</accession>
<dbReference type="EMBL" id="NCKW01016856">
    <property type="protein sequence ID" value="POM60539.1"/>
    <property type="molecule type" value="Genomic_DNA"/>
</dbReference>
<gene>
    <name evidence="2" type="ORF">PHPALM_30594</name>
</gene>
<organism evidence="2 3">
    <name type="scientific">Phytophthora palmivora</name>
    <dbReference type="NCBI Taxonomy" id="4796"/>
    <lineage>
        <taxon>Eukaryota</taxon>
        <taxon>Sar</taxon>
        <taxon>Stramenopiles</taxon>
        <taxon>Oomycota</taxon>
        <taxon>Peronosporomycetes</taxon>
        <taxon>Peronosporales</taxon>
        <taxon>Peronosporaceae</taxon>
        <taxon>Phytophthora</taxon>
    </lineage>
</organism>
<name>A0A2P4X4S5_9STRA</name>
<feature type="region of interest" description="Disordered" evidence="1">
    <location>
        <begin position="1"/>
        <end position="102"/>
    </location>
</feature>
<evidence type="ECO:0000313" key="3">
    <source>
        <dbReference type="Proteomes" id="UP000237271"/>
    </source>
</evidence>
<reference evidence="2 3" key="1">
    <citation type="journal article" date="2017" name="Genome Biol. Evol.">
        <title>Phytophthora megakarya and P. palmivora, closely related causal agents of cacao black pod rot, underwent increases in genome sizes and gene numbers by different mechanisms.</title>
        <authorList>
            <person name="Ali S.S."/>
            <person name="Shao J."/>
            <person name="Lary D.J."/>
            <person name="Kronmiller B."/>
            <person name="Shen D."/>
            <person name="Strem M.D."/>
            <person name="Amoako-Attah I."/>
            <person name="Akrofi A.Y."/>
            <person name="Begoude B.A."/>
            <person name="Ten Hoopen G.M."/>
            <person name="Coulibaly K."/>
            <person name="Kebe B.I."/>
            <person name="Melnick R.L."/>
            <person name="Guiltinan M.J."/>
            <person name="Tyler B.M."/>
            <person name="Meinhardt L.W."/>
            <person name="Bailey B.A."/>
        </authorList>
    </citation>
    <scope>NUCLEOTIDE SEQUENCE [LARGE SCALE GENOMIC DNA]</scope>
    <source>
        <strain evidence="3">sbr112.9</strain>
    </source>
</reference>
<feature type="compositionally biased region" description="Polar residues" evidence="1">
    <location>
        <begin position="51"/>
        <end position="60"/>
    </location>
</feature>